<feature type="domain" description="Pyrrolo-quinoline quinone repeat" evidence="2">
    <location>
        <begin position="136"/>
        <end position="373"/>
    </location>
</feature>
<evidence type="ECO:0000256" key="1">
    <source>
        <dbReference type="SAM" id="SignalP"/>
    </source>
</evidence>
<organism evidence="3 4">
    <name type="scientific">Asticcacaulis aquaticus</name>
    <dbReference type="NCBI Taxonomy" id="2984212"/>
    <lineage>
        <taxon>Bacteria</taxon>
        <taxon>Pseudomonadati</taxon>
        <taxon>Pseudomonadota</taxon>
        <taxon>Alphaproteobacteria</taxon>
        <taxon>Caulobacterales</taxon>
        <taxon>Caulobacteraceae</taxon>
        <taxon>Asticcacaulis</taxon>
    </lineage>
</organism>
<gene>
    <name evidence="3" type="ORF">PQU92_01950</name>
</gene>
<dbReference type="SMART" id="SM00564">
    <property type="entry name" value="PQQ"/>
    <property type="match status" value="7"/>
</dbReference>
<sequence length="465" mass="49260">MTHTTTMGRRIAATALALVMAAGFAGCSTVQKLNPLKKDEPVESAAQGERISIVAFEQKLTPSERLKGQDFYIPSAQPVADWPLATGPAQAVEHAAAAAQFKVAWSKSIGTGSSTTTQVMATPVSDGKLIYTLDGEARIRAFDVNTGAEAWTRNLNPGIRRDKDAFGGGMALSGGKLFVTSGFRLVAALDAATGEVQWTKTVETPLRAAPTVSGKFVVFSDVDNQMIALNQADGAPGWTYQAIVEPARILRTAAPVPYENLIIAPFSSGELIGLDAASGQPVWTQVLAQSTRTNALSEIRDISGRPLIANNMVFAASHSGVFAAMDAKSGQRRWSVPADSTNAPWVAGDVIYLSTVQSELMAANATSGQVYWIADLNKGRKKTTSSFFAMGEGKKPAKLPTWTGPVLASGRLIMVNSEGDMVAFDPKTGERKESLKLGDPAYVAPIVVGDQLFVVTDKGRLVAIQ</sequence>
<dbReference type="Gene3D" id="2.130.10.10">
    <property type="entry name" value="YVTN repeat-like/Quinoprotein amine dehydrogenase"/>
    <property type="match status" value="1"/>
</dbReference>
<comment type="caution">
    <text evidence="3">The sequence shown here is derived from an EMBL/GenBank/DDBJ whole genome shotgun (WGS) entry which is preliminary data.</text>
</comment>
<feature type="chain" id="PRO_5046822398" evidence="1">
    <location>
        <begin position="26"/>
        <end position="465"/>
    </location>
</feature>
<dbReference type="InterPro" id="IPR018391">
    <property type="entry name" value="PQQ_b-propeller_rpt"/>
</dbReference>
<dbReference type="InterPro" id="IPR011047">
    <property type="entry name" value="Quinoprotein_ADH-like_sf"/>
</dbReference>
<accession>A0ABT5HPL6</accession>
<dbReference type="Proteomes" id="UP001214854">
    <property type="component" value="Unassembled WGS sequence"/>
</dbReference>
<feature type="domain" description="Pyrrolo-quinoline quinone repeat" evidence="2">
    <location>
        <begin position="405"/>
        <end position="464"/>
    </location>
</feature>
<dbReference type="Pfam" id="PF13360">
    <property type="entry name" value="PQQ_2"/>
    <property type="match status" value="2"/>
</dbReference>
<dbReference type="EMBL" id="JAQQKX010000001">
    <property type="protein sequence ID" value="MDC7682018.1"/>
    <property type="molecule type" value="Genomic_DNA"/>
</dbReference>
<evidence type="ECO:0000313" key="3">
    <source>
        <dbReference type="EMBL" id="MDC7682018.1"/>
    </source>
</evidence>
<evidence type="ECO:0000313" key="4">
    <source>
        <dbReference type="Proteomes" id="UP001214854"/>
    </source>
</evidence>
<protein>
    <submittedName>
        <fullName evidence="3">PQQ-binding-like beta-propeller repeat protein</fullName>
    </submittedName>
</protein>
<dbReference type="InterPro" id="IPR015943">
    <property type="entry name" value="WD40/YVTN_repeat-like_dom_sf"/>
</dbReference>
<name>A0ABT5HPL6_9CAUL</name>
<keyword evidence="1" id="KW-0732">Signal</keyword>
<dbReference type="RefSeq" id="WP_272746527.1">
    <property type="nucleotide sequence ID" value="NZ_JAQQKX010000001.1"/>
</dbReference>
<dbReference type="SUPFAM" id="SSF50998">
    <property type="entry name" value="Quinoprotein alcohol dehydrogenase-like"/>
    <property type="match status" value="2"/>
</dbReference>
<dbReference type="PANTHER" id="PTHR34512">
    <property type="entry name" value="CELL SURFACE PROTEIN"/>
    <property type="match status" value="1"/>
</dbReference>
<proteinExistence type="predicted"/>
<keyword evidence="4" id="KW-1185">Reference proteome</keyword>
<dbReference type="PANTHER" id="PTHR34512:SF30">
    <property type="entry name" value="OUTER MEMBRANE PROTEIN ASSEMBLY FACTOR BAMB"/>
    <property type="match status" value="1"/>
</dbReference>
<evidence type="ECO:0000259" key="2">
    <source>
        <dbReference type="Pfam" id="PF13360"/>
    </source>
</evidence>
<reference evidence="3 4" key="1">
    <citation type="submission" date="2023-01" db="EMBL/GenBank/DDBJ databases">
        <title>Novel species of the genus Asticcacaulis isolated from rivers.</title>
        <authorList>
            <person name="Lu H."/>
        </authorList>
    </citation>
    <scope>NUCLEOTIDE SEQUENCE [LARGE SCALE GENOMIC DNA]</scope>
    <source>
        <strain evidence="3 4">BYS171W</strain>
    </source>
</reference>
<dbReference type="InterPro" id="IPR002372">
    <property type="entry name" value="PQQ_rpt_dom"/>
</dbReference>
<feature type="signal peptide" evidence="1">
    <location>
        <begin position="1"/>
        <end position="25"/>
    </location>
</feature>